<feature type="coiled-coil region" evidence="3">
    <location>
        <begin position="167"/>
        <end position="201"/>
    </location>
</feature>
<protein>
    <submittedName>
        <fullName evidence="7">Efflux RND transporter periplasmic adaptor subunit</fullName>
    </submittedName>
</protein>
<evidence type="ECO:0000259" key="5">
    <source>
        <dbReference type="Pfam" id="PF25984"/>
    </source>
</evidence>
<dbReference type="RefSeq" id="WP_134258592.1">
    <property type="nucleotide sequence ID" value="NZ_LDIM01000012.1"/>
</dbReference>
<evidence type="ECO:0000256" key="2">
    <source>
        <dbReference type="ARBA" id="ARBA00023054"/>
    </source>
</evidence>
<dbReference type="Gene3D" id="1.10.287.470">
    <property type="entry name" value="Helix hairpin bin"/>
    <property type="match status" value="1"/>
</dbReference>
<dbReference type="PANTHER" id="PTHR32347:SF14">
    <property type="entry name" value="EFFLUX SYSTEM COMPONENT YKNX-RELATED"/>
    <property type="match status" value="1"/>
</dbReference>
<evidence type="ECO:0000313" key="8">
    <source>
        <dbReference type="Proteomes" id="UP000298210"/>
    </source>
</evidence>
<comment type="caution">
    <text evidence="7">The sequence shown here is derived from an EMBL/GenBank/DDBJ whole genome shotgun (WGS) entry which is preliminary data.</text>
</comment>
<evidence type="ECO:0000259" key="6">
    <source>
        <dbReference type="Pfam" id="PF25990"/>
    </source>
</evidence>
<organism evidence="7 8">
    <name type="scientific">Shouchella lehensis</name>
    <dbReference type="NCBI Taxonomy" id="300825"/>
    <lineage>
        <taxon>Bacteria</taxon>
        <taxon>Bacillati</taxon>
        <taxon>Bacillota</taxon>
        <taxon>Bacilli</taxon>
        <taxon>Bacillales</taxon>
        <taxon>Bacillaceae</taxon>
        <taxon>Shouchella</taxon>
    </lineage>
</organism>
<comment type="subcellular location">
    <subcellularLocation>
        <location evidence="1">Cell envelope</location>
    </subcellularLocation>
</comment>
<dbReference type="Gene3D" id="2.40.50.100">
    <property type="match status" value="1"/>
</dbReference>
<evidence type="ECO:0000256" key="1">
    <source>
        <dbReference type="ARBA" id="ARBA00004196"/>
    </source>
</evidence>
<dbReference type="Gene3D" id="2.40.30.170">
    <property type="match status" value="1"/>
</dbReference>
<dbReference type="AlphaFoldDB" id="A0A4Y7WRF6"/>
<reference evidence="7 8" key="1">
    <citation type="submission" date="2019-03" db="EMBL/GenBank/DDBJ databases">
        <authorList>
            <person name="Liu G."/>
        </authorList>
    </citation>
    <scope>NUCLEOTIDE SEQUENCE [LARGE SCALE GENOMIC DNA]</scope>
    <source>
        <strain evidence="7 8">DSM 19099</strain>
    </source>
</reference>
<dbReference type="Gene3D" id="2.40.420.20">
    <property type="match status" value="1"/>
</dbReference>
<dbReference type="PANTHER" id="PTHR32347">
    <property type="entry name" value="EFFLUX SYSTEM COMPONENT YKNX-RELATED"/>
    <property type="match status" value="1"/>
</dbReference>
<feature type="region of interest" description="Disordered" evidence="4">
    <location>
        <begin position="411"/>
        <end position="452"/>
    </location>
</feature>
<proteinExistence type="predicted"/>
<gene>
    <name evidence="7" type="ORF">E2L03_03980</name>
</gene>
<name>A0A4Y7WRF6_9BACI</name>
<evidence type="ECO:0000256" key="3">
    <source>
        <dbReference type="SAM" id="Coils"/>
    </source>
</evidence>
<dbReference type="Pfam" id="PF25990">
    <property type="entry name" value="Beta-barrel_YknX"/>
    <property type="match status" value="1"/>
</dbReference>
<dbReference type="InterPro" id="IPR058639">
    <property type="entry name" value="BSH_YknX-like"/>
</dbReference>
<feature type="domain" description="YknX-like beta-barrel" evidence="6">
    <location>
        <begin position="236"/>
        <end position="318"/>
    </location>
</feature>
<feature type="domain" description="YknX-like barrel-sandwich hybrid" evidence="5">
    <location>
        <begin position="66"/>
        <end position="230"/>
    </location>
</feature>
<dbReference type="InterPro" id="IPR050465">
    <property type="entry name" value="UPF0194_transport"/>
</dbReference>
<dbReference type="Proteomes" id="UP000298210">
    <property type="component" value="Unassembled WGS sequence"/>
</dbReference>
<dbReference type="Pfam" id="PF25984">
    <property type="entry name" value="BSH_YknX"/>
    <property type="match status" value="1"/>
</dbReference>
<evidence type="ECO:0000256" key="4">
    <source>
        <dbReference type="SAM" id="MobiDB-lite"/>
    </source>
</evidence>
<accession>A0A4Y7WRF6</accession>
<dbReference type="InterPro" id="IPR058636">
    <property type="entry name" value="Beta-barrel_YknX"/>
</dbReference>
<dbReference type="GO" id="GO:0030313">
    <property type="term" value="C:cell envelope"/>
    <property type="evidence" value="ECO:0007669"/>
    <property type="project" value="UniProtKB-SubCell"/>
</dbReference>
<sequence>MKAWKKGIIASLVVASVATFTVYGMTKGKDLAVSGYEETFELISPMYEDLSTVVMVPGSLELVNRQIVQPSAEQGSYQVLVEVGDEVEEGTPILQYSTTEIDFEIQDLELQIEQGQTTVRNLTASEAELTKRKNGPDVKPTYLEDEETGDRTEIEPLVTIAELDAELAELADQKKAESYAISRLQNQLETAKKQKGELTLTSTINGRVLSVNDQGGNTDDLGNSLPLMEIADTTQFTITGNVSERQSLDVELGHVASIYSDTIEEGFWSGEVIDVSYFPTEGDDWYGDSSGSQYPVTIKITEGETENLRPGYQVMAEIVTSEEMGLTLDMELVQYDEMGSFVFVYEDGVAVRREIEIDYANDYSVKILDGLTEEDFVIADYMQMVTEGMSITVSEFNEEGFYEEGFIEGEFEEGEFEEGEFDEGEFDENEFDDVEQEDETEELEEQEGDDEL</sequence>
<keyword evidence="2 3" id="KW-0175">Coiled coil</keyword>
<dbReference type="EMBL" id="SNUX01000001">
    <property type="protein sequence ID" value="TES51090.1"/>
    <property type="molecule type" value="Genomic_DNA"/>
</dbReference>
<feature type="region of interest" description="Disordered" evidence="4">
    <location>
        <begin position="130"/>
        <end position="150"/>
    </location>
</feature>
<evidence type="ECO:0000313" key="7">
    <source>
        <dbReference type="EMBL" id="TES51090.1"/>
    </source>
</evidence>